<evidence type="ECO:0000256" key="1">
    <source>
        <dbReference type="ARBA" id="ARBA00023125"/>
    </source>
</evidence>
<reference evidence="4" key="1">
    <citation type="submission" date="2020-06" db="EMBL/GenBank/DDBJ databases">
        <title>Paenibacillus sp. nov., isolated from soil.</title>
        <authorList>
            <person name="Seo Y.L."/>
        </authorList>
    </citation>
    <scope>NUCLEOTIDE SEQUENCE [LARGE SCALE GENOMIC DNA]</scope>
    <source>
        <strain evidence="4">JW14</strain>
    </source>
</reference>
<dbReference type="RefSeq" id="WP_175371795.1">
    <property type="nucleotide sequence ID" value="NZ_JABWCS010000207.1"/>
</dbReference>
<dbReference type="Pfam" id="PF13411">
    <property type="entry name" value="MerR_1"/>
    <property type="match status" value="1"/>
</dbReference>
<organism evidence="4 5">
    <name type="scientific">Paenibacillus agri</name>
    <dbReference type="NCBI Taxonomy" id="2744309"/>
    <lineage>
        <taxon>Bacteria</taxon>
        <taxon>Bacillati</taxon>
        <taxon>Bacillota</taxon>
        <taxon>Bacilli</taxon>
        <taxon>Bacillales</taxon>
        <taxon>Paenibacillaceae</taxon>
        <taxon>Paenibacillus</taxon>
    </lineage>
</organism>
<evidence type="ECO:0000256" key="2">
    <source>
        <dbReference type="SAM" id="Coils"/>
    </source>
</evidence>
<dbReference type="AlphaFoldDB" id="A0A850EPN9"/>
<dbReference type="PROSITE" id="PS50937">
    <property type="entry name" value="HTH_MERR_2"/>
    <property type="match status" value="1"/>
</dbReference>
<dbReference type="InterPro" id="IPR009061">
    <property type="entry name" value="DNA-bd_dom_put_sf"/>
</dbReference>
<dbReference type="Proteomes" id="UP000564806">
    <property type="component" value="Unassembled WGS sequence"/>
</dbReference>
<evidence type="ECO:0000259" key="3">
    <source>
        <dbReference type="PROSITE" id="PS50937"/>
    </source>
</evidence>
<dbReference type="GO" id="GO:0003677">
    <property type="term" value="F:DNA binding"/>
    <property type="evidence" value="ECO:0007669"/>
    <property type="project" value="UniProtKB-KW"/>
</dbReference>
<evidence type="ECO:0000313" key="4">
    <source>
        <dbReference type="EMBL" id="NUU61254.1"/>
    </source>
</evidence>
<keyword evidence="5" id="KW-1185">Reference proteome</keyword>
<protein>
    <submittedName>
        <fullName evidence="4">MerR family transcriptional regulator</fullName>
    </submittedName>
</protein>
<dbReference type="PANTHER" id="PTHR30204">
    <property type="entry name" value="REDOX-CYCLING DRUG-SENSING TRANSCRIPTIONAL ACTIVATOR SOXR"/>
    <property type="match status" value="1"/>
</dbReference>
<dbReference type="PRINTS" id="PR00040">
    <property type="entry name" value="HTHMERR"/>
</dbReference>
<keyword evidence="2" id="KW-0175">Coiled coil</keyword>
<feature type="coiled-coil region" evidence="2">
    <location>
        <begin position="94"/>
        <end position="121"/>
    </location>
</feature>
<dbReference type="PANTHER" id="PTHR30204:SF83">
    <property type="entry name" value="TRANSCRIPTIONAL REGULATOR, MERR FAMILY"/>
    <property type="match status" value="1"/>
</dbReference>
<dbReference type="PROSITE" id="PS00552">
    <property type="entry name" value="HTH_MERR_1"/>
    <property type="match status" value="1"/>
</dbReference>
<dbReference type="SMART" id="SM00422">
    <property type="entry name" value="HTH_MERR"/>
    <property type="match status" value="1"/>
</dbReference>
<dbReference type="EMBL" id="JABWCS010000207">
    <property type="protein sequence ID" value="NUU61254.1"/>
    <property type="molecule type" value="Genomic_DNA"/>
</dbReference>
<feature type="domain" description="HTH merR-type" evidence="3">
    <location>
        <begin position="1"/>
        <end position="70"/>
    </location>
</feature>
<dbReference type="InterPro" id="IPR047057">
    <property type="entry name" value="MerR_fam"/>
</dbReference>
<comment type="caution">
    <text evidence="4">The sequence shown here is derived from an EMBL/GenBank/DDBJ whole genome shotgun (WGS) entry which is preliminary data.</text>
</comment>
<dbReference type="InterPro" id="IPR000551">
    <property type="entry name" value="MerR-type_HTH_dom"/>
</dbReference>
<sequence length="137" mass="16050">MFTISQVSEKTGLTPYTIRYYEKIGVLHEAKRRNGGARVYSESEVSYIQCLNRLKKLGISLEEITEFTRDGCVLDKIQHGEDLVNFTPTLHKRIEILEKHLVELEAKRQELEYIISLTKEKLALYQELMKEDMINTR</sequence>
<dbReference type="GO" id="GO:0003700">
    <property type="term" value="F:DNA-binding transcription factor activity"/>
    <property type="evidence" value="ECO:0007669"/>
    <property type="project" value="InterPro"/>
</dbReference>
<keyword evidence="1" id="KW-0238">DNA-binding</keyword>
<dbReference type="SUPFAM" id="SSF46955">
    <property type="entry name" value="Putative DNA-binding domain"/>
    <property type="match status" value="1"/>
</dbReference>
<proteinExistence type="predicted"/>
<name>A0A850EPN9_9BACL</name>
<dbReference type="Gene3D" id="1.10.1660.10">
    <property type="match status" value="1"/>
</dbReference>
<gene>
    <name evidence="4" type="ORF">HPT30_12935</name>
</gene>
<accession>A0A850EPN9</accession>
<evidence type="ECO:0000313" key="5">
    <source>
        <dbReference type="Proteomes" id="UP000564806"/>
    </source>
</evidence>